<dbReference type="EMBL" id="JASPKY010000068">
    <property type="protein sequence ID" value="KAK9743550.1"/>
    <property type="molecule type" value="Genomic_DNA"/>
</dbReference>
<dbReference type="Proteomes" id="UP001458880">
    <property type="component" value="Unassembled WGS sequence"/>
</dbReference>
<dbReference type="AlphaFoldDB" id="A0AAW1MCL3"/>
<name>A0AAW1MCL3_POPJA</name>
<keyword evidence="3" id="KW-1185">Reference proteome</keyword>
<evidence type="ECO:0000313" key="3">
    <source>
        <dbReference type="Proteomes" id="UP001458880"/>
    </source>
</evidence>
<feature type="region of interest" description="Disordered" evidence="1">
    <location>
        <begin position="60"/>
        <end position="83"/>
    </location>
</feature>
<accession>A0AAW1MCL3</accession>
<evidence type="ECO:0000313" key="2">
    <source>
        <dbReference type="EMBL" id="KAK9743550.1"/>
    </source>
</evidence>
<reference evidence="2 3" key="1">
    <citation type="journal article" date="2024" name="BMC Genomics">
        <title>De novo assembly and annotation of Popillia japonica's genome with initial clues to its potential as an invasive pest.</title>
        <authorList>
            <person name="Cucini C."/>
            <person name="Boschi S."/>
            <person name="Funari R."/>
            <person name="Cardaioli E."/>
            <person name="Iannotti N."/>
            <person name="Marturano G."/>
            <person name="Paoli F."/>
            <person name="Bruttini M."/>
            <person name="Carapelli A."/>
            <person name="Frati F."/>
            <person name="Nardi F."/>
        </authorList>
    </citation>
    <scope>NUCLEOTIDE SEQUENCE [LARGE SCALE GENOMIC DNA]</scope>
    <source>
        <strain evidence="2">DMR45628</strain>
    </source>
</reference>
<gene>
    <name evidence="2" type="ORF">QE152_g8498</name>
</gene>
<sequence length="83" mass="9290">MEDSDQSMEGPIWPILLSEDSLSNDDHAIVGCSSGPIWPILLSEDSLSNDDHAIPVYFQHLPTPPARKEDYNRGKTPVRPRPH</sequence>
<organism evidence="2 3">
    <name type="scientific">Popillia japonica</name>
    <name type="common">Japanese beetle</name>
    <dbReference type="NCBI Taxonomy" id="7064"/>
    <lineage>
        <taxon>Eukaryota</taxon>
        <taxon>Metazoa</taxon>
        <taxon>Ecdysozoa</taxon>
        <taxon>Arthropoda</taxon>
        <taxon>Hexapoda</taxon>
        <taxon>Insecta</taxon>
        <taxon>Pterygota</taxon>
        <taxon>Neoptera</taxon>
        <taxon>Endopterygota</taxon>
        <taxon>Coleoptera</taxon>
        <taxon>Polyphaga</taxon>
        <taxon>Scarabaeiformia</taxon>
        <taxon>Scarabaeidae</taxon>
        <taxon>Rutelinae</taxon>
        <taxon>Popillia</taxon>
    </lineage>
</organism>
<comment type="caution">
    <text evidence="2">The sequence shown here is derived from an EMBL/GenBank/DDBJ whole genome shotgun (WGS) entry which is preliminary data.</text>
</comment>
<protein>
    <submittedName>
        <fullName evidence="2">Uncharacterized protein</fullName>
    </submittedName>
</protein>
<evidence type="ECO:0000256" key="1">
    <source>
        <dbReference type="SAM" id="MobiDB-lite"/>
    </source>
</evidence>
<proteinExistence type="predicted"/>